<evidence type="ECO:0000256" key="1">
    <source>
        <dbReference type="SAM" id="MobiDB-lite"/>
    </source>
</evidence>
<dbReference type="Proteomes" id="UP000824089">
    <property type="component" value="Unassembled WGS sequence"/>
</dbReference>
<feature type="transmembrane region" description="Helical" evidence="2">
    <location>
        <begin position="82"/>
        <end position="104"/>
    </location>
</feature>
<reference evidence="3" key="1">
    <citation type="submission" date="2020-10" db="EMBL/GenBank/DDBJ databases">
        <authorList>
            <person name="Gilroy R."/>
        </authorList>
    </citation>
    <scope>NUCLEOTIDE SEQUENCE</scope>
    <source>
        <strain evidence="3">CHK195-4489</strain>
    </source>
</reference>
<dbReference type="CDD" id="cd12087">
    <property type="entry name" value="TM_EGFR-like"/>
    <property type="match status" value="1"/>
</dbReference>
<feature type="compositionally biased region" description="Basic and acidic residues" evidence="1">
    <location>
        <begin position="121"/>
        <end position="148"/>
    </location>
</feature>
<feature type="region of interest" description="Disordered" evidence="1">
    <location>
        <begin position="108"/>
        <end position="148"/>
    </location>
</feature>
<keyword evidence="2" id="KW-0472">Membrane</keyword>
<sequence>WIPLEAGFRQDVYRSMKDYQELCDVYNQFSGGLGFSNFAENSTHTIYMRGITDTNDVFDIAQIEVRLGAKTYQIFGLEIPRAVLLAAGGGLVLLIALIAVLIAICKKRRHQKNTEHAVPQKRGERAPEDGKDRKERCGKENHEKPEKK</sequence>
<comment type="caution">
    <text evidence="3">The sequence shown here is derived from an EMBL/GenBank/DDBJ whole genome shotgun (WGS) entry which is preliminary data.</text>
</comment>
<accession>A0A9D1I641</accession>
<name>A0A9D1I641_9CLOT</name>
<proteinExistence type="predicted"/>
<evidence type="ECO:0000313" key="3">
    <source>
        <dbReference type="EMBL" id="HIU28864.1"/>
    </source>
</evidence>
<gene>
    <name evidence="3" type="ORF">IAD50_01055</name>
</gene>
<keyword evidence="2" id="KW-0812">Transmembrane</keyword>
<protein>
    <submittedName>
        <fullName evidence="3">Uncharacterized protein</fullName>
    </submittedName>
</protein>
<reference evidence="3" key="2">
    <citation type="journal article" date="2021" name="PeerJ">
        <title>Extensive microbial diversity within the chicken gut microbiome revealed by metagenomics and culture.</title>
        <authorList>
            <person name="Gilroy R."/>
            <person name="Ravi A."/>
            <person name="Getino M."/>
            <person name="Pursley I."/>
            <person name="Horton D.L."/>
            <person name="Alikhan N.F."/>
            <person name="Baker D."/>
            <person name="Gharbi K."/>
            <person name="Hall N."/>
            <person name="Watson M."/>
            <person name="Adriaenssens E.M."/>
            <person name="Foster-Nyarko E."/>
            <person name="Jarju S."/>
            <person name="Secka A."/>
            <person name="Antonio M."/>
            <person name="Oren A."/>
            <person name="Chaudhuri R.R."/>
            <person name="La Ragione R."/>
            <person name="Hildebrand F."/>
            <person name="Pallen M.J."/>
        </authorList>
    </citation>
    <scope>NUCLEOTIDE SEQUENCE</scope>
    <source>
        <strain evidence="3">CHK195-4489</strain>
    </source>
</reference>
<dbReference type="AlphaFoldDB" id="A0A9D1I641"/>
<keyword evidence="2" id="KW-1133">Transmembrane helix</keyword>
<evidence type="ECO:0000313" key="4">
    <source>
        <dbReference type="Proteomes" id="UP000824089"/>
    </source>
</evidence>
<organism evidence="3 4">
    <name type="scientific">Candidatus Egerieisoma faecipullorum</name>
    <dbReference type="NCBI Taxonomy" id="2840963"/>
    <lineage>
        <taxon>Bacteria</taxon>
        <taxon>Bacillati</taxon>
        <taxon>Bacillota</taxon>
        <taxon>Clostridia</taxon>
        <taxon>Eubacteriales</taxon>
        <taxon>Clostridiaceae</taxon>
        <taxon>Clostridiaceae incertae sedis</taxon>
        <taxon>Candidatus Egerieisoma</taxon>
    </lineage>
</organism>
<feature type="non-terminal residue" evidence="3">
    <location>
        <position position="1"/>
    </location>
</feature>
<evidence type="ECO:0000256" key="2">
    <source>
        <dbReference type="SAM" id="Phobius"/>
    </source>
</evidence>
<dbReference type="EMBL" id="DVMM01000021">
    <property type="protein sequence ID" value="HIU28864.1"/>
    <property type="molecule type" value="Genomic_DNA"/>
</dbReference>